<protein>
    <submittedName>
        <fullName evidence="1">Uncharacterized protein</fullName>
    </submittedName>
</protein>
<name>A0AAV3RYD4_LITER</name>
<gene>
    <name evidence="1" type="ORF">LIER_32737</name>
</gene>
<dbReference type="Proteomes" id="UP001454036">
    <property type="component" value="Unassembled WGS sequence"/>
</dbReference>
<sequence>MEVVLDGLKKNLRITNQKDYVFISDKQKGLKKVMGELLSNVTKRNYAQYIYMNMKKENRRGAVLKGQTVGGS</sequence>
<dbReference type="EMBL" id="BAABME010012714">
    <property type="protein sequence ID" value="GAA0185449.1"/>
    <property type="molecule type" value="Genomic_DNA"/>
</dbReference>
<evidence type="ECO:0000313" key="1">
    <source>
        <dbReference type="EMBL" id="GAA0185449.1"/>
    </source>
</evidence>
<evidence type="ECO:0000313" key="2">
    <source>
        <dbReference type="Proteomes" id="UP001454036"/>
    </source>
</evidence>
<accession>A0AAV3RYD4</accession>
<keyword evidence="2" id="KW-1185">Reference proteome</keyword>
<organism evidence="1 2">
    <name type="scientific">Lithospermum erythrorhizon</name>
    <name type="common">Purple gromwell</name>
    <name type="synonym">Lithospermum officinale var. erythrorhizon</name>
    <dbReference type="NCBI Taxonomy" id="34254"/>
    <lineage>
        <taxon>Eukaryota</taxon>
        <taxon>Viridiplantae</taxon>
        <taxon>Streptophyta</taxon>
        <taxon>Embryophyta</taxon>
        <taxon>Tracheophyta</taxon>
        <taxon>Spermatophyta</taxon>
        <taxon>Magnoliopsida</taxon>
        <taxon>eudicotyledons</taxon>
        <taxon>Gunneridae</taxon>
        <taxon>Pentapetalae</taxon>
        <taxon>asterids</taxon>
        <taxon>lamiids</taxon>
        <taxon>Boraginales</taxon>
        <taxon>Boraginaceae</taxon>
        <taxon>Boraginoideae</taxon>
        <taxon>Lithospermeae</taxon>
        <taxon>Lithospermum</taxon>
    </lineage>
</organism>
<comment type="caution">
    <text evidence="1">The sequence shown here is derived from an EMBL/GenBank/DDBJ whole genome shotgun (WGS) entry which is preliminary data.</text>
</comment>
<reference evidence="1 2" key="1">
    <citation type="submission" date="2024-01" db="EMBL/GenBank/DDBJ databases">
        <title>The complete chloroplast genome sequence of Lithospermum erythrorhizon: insights into the phylogenetic relationship among Boraginaceae species and the maternal lineages of purple gromwells.</title>
        <authorList>
            <person name="Okada T."/>
            <person name="Watanabe K."/>
        </authorList>
    </citation>
    <scope>NUCLEOTIDE SEQUENCE [LARGE SCALE GENOMIC DNA]</scope>
</reference>
<proteinExistence type="predicted"/>
<dbReference type="AlphaFoldDB" id="A0AAV3RYD4"/>